<keyword evidence="2" id="KW-1185">Reference proteome</keyword>
<feature type="compositionally biased region" description="Basic residues" evidence="1">
    <location>
        <begin position="72"/>
        <end position="82"/>
    </location>
</feature>
<dbReference type="Proteomes" id="UP000038045">
    <property type="component" value="Unplaced"/>
</dbReference>
<reference evidence="3" key="1">
    <citation type="submission" date="2017-02" db="UniProtKB">
        <authorList>
            <consortium name="WormBaseParasite"/>
        </authorList>
    </citation>
    <scope>IDENTIFICATION</scope>
</reference>
<dbReference type="WBParaSite" id="PTRK_0000154900.1">
    <property type="protein sequence ID" value="PTRK_0000154900.1"/>
    <property type="gene ID" value="PTRK_0000154900"/>
</dbReference>
<feature type="compositionally biased region" description="Basic and acidic residues" evidence="1">
    <location>
        <begin position="83"/>
        <end position="93"/>
    </location>
</feature>
<organism evidence="2 3">
    <name type="scientific">Parastrongyloides trichosuri</name>
    <name type="common">Possum-specific nematode worm</name>
    <dbReference type="NCBI Taxonomy" id="131310"/>
    <lineage>
        <taxon>Eukaryota</taxon>
        <taxon>Metazoa</taxon>
        <taxon>Ecdysozoa</taxon>
        <taxon>Nematoda</taxon>
        <taxon>Chromadorea</taxon>
        <taxon>Rhabditida</taxon>
        <taxon>Tylenchina</taxon>
        <taxon>Panagrolaimomorpha</taxon>
        <taxon>Strongyloidoidea</taxon>
        <taxon>Strongyloididae</taxon>
        <taxon>Parastrongyloides</taxon>
    </lineage>
</organism>
<feature type="region of interest" description="Disordered" evidence="1">
    <location>
        <begin position="1"/>
        <end position="197"/>
    </location>
</feature>
<feature type="compositionally biased region" description="Low complexity" evidence="1">
    <location>
        <begin position="1"/>
        <end position="12"/>
    </location>
</feature>
<accession>A0A0N4Z3Q6</accession>
<feature type="compositionally biased region" description="Gly residues" evidence="1">
    <location>
        <begin position="95"/>
        <end position="104"/>
    </location>
</feature>
<feature type="compositionally biased region" description="Basic and acidic residues" evidence="1">
    <location>
        <begin position="51"/>
        <end position="66"/>
    </location>
</feature>
<name>A0A0N4Z3Q6_PARTI</name>
<protein>
    <submittedName>
        <fullName evidence="3">Translation initiation factor IF-2-like</fullName>
    </submittedName>
</protein>
<evidence type="ECO:0000256" key="1">
    <source>
        <dbReference type="SAM" id="MobiDB-lite"/>
    </source>
</evidence>
<evidence type="ECO:0000313" key="2">
    <source>
        <dbReference type="Proteomes" id="UP000038045"/>
    </source>
</evidence>
<evidence type="ECO:0000313" key="3">
    <source>
        <dbReference type="WBParaSite" id="PTRK_0000154900.1"/>
    </source>
</evidence>
<dbReference type="AlphaFoldDB" id="A0A0N4Z3Q6"/>
<proteinExistence type="predicted"/>
<sequence>MTSPKAPASKAPGKPDRPFPTLGSRTVGRAGVGGGGDPEPRRPAAGHRRFQGPDRKAPHGAGDRHQGARPGLGRRLRLGRRDRRTEHPARDGAGHATGGRGPGPSAGPRPGGRQLPLSAALCGDPGGQGRQPVPVDRGGLDPGQDGAGSADDRDGCDLSGLRLRQPQGLQRAHPSEGSADAGSLPRAPPQLGADPGLAGSRLIELRLPL</sequence>